<sequence>MGGSISNCGCQDGLPCSCCRDRGGHIVVKPGKSPVNAGISKSYQSSTSPHRNGASDHLKSPMSYARDSFSPMSLTGYDPLSSPGATSGYGVNPGSSPLDFSPAESPDYDPQLYLDIQQSSSGGHPHLCFDYGGTPDHDPELCNPSGALAFFPESLPAFTGSGPLDMAYSTTTDEVQQLNTALSKVTTNSPGTTSNNLDSPIQPGSPAEPLLQPVPTSCCKPAISISTTPSPVPSSTSYAGRSGTGVDESMAGTEGCGCAISANMCCCGEMCACPGCLAFPNNQPSTAASSTSIEAFSHSIISAIPEPVVVPVPAPKGGCCGSKRQASSDNNTSALNLSDALGLIRSPFNSALAMNMTESEARQQVVNAASAFASTDAAFKMQHPTLLGNDGVLICGCGCGRPTVDCSDCFRDMCKYVGETQARMMKEELEMEMAMGRGGGNYRDLLGMNMNLSMATATSTSAKGRMETEDMAMDMHMDSGLDSVYGYPILQQQPENGLEANGGQGQALVQRLRDEEELQRIRLQQMEQEQMRLSQLQPASMSQLSQLQLDFLDDEDWSFVDEIRTDTPSVVSGP</sequence>
<dbReference type="Proteomes" id="UP000696485">
    <property type="component" value="Unassembled WGS sequence"/>
</dbReference>
<evidence type="ECO:0000256" key="1">
    <source>
        <dbReference type="SAM" id="MobiDB-lite"/>
    </source>
</evidence>
<accession>A0A9P5VKA9</accession>
<proteinExistence type="predicted"/>
<feature type="compositionally biased region" description="Low complexity" evidence="1">
    <location>
        <begin position="227"/>
        <end position="237"/>
    </location>
</feature>
<evidence type="ECO:0000313" key="3">
    <source>
        <dbReference type="Proteomes" id="UP000696485"/>
    </source>
</evidence>
<keyword evidence="3" id="KW-1185">Reference proteome</keyword>
<comment type="caution">
    <text evidence="2">The sequence shown here is derived from an EMBL/GenBank/DDBJ whole genome shotgun (WGS) entry which is preliminary data.</text>
</comment>
<evidence type="ECO:0000313" key="2">
    <source>
        <dbReference type="EMBL" id="KAF9329460.1"/>
    </source>
</evidence>
<feature type="region of interest" description="Disordered" evidence="1">
    <location>
        <begin position="85"/>
        <end position="110"/>
    </location>
</feature>
<feature type="compositionally biased region" description="Polar residues" evidence="1">
    <location>
        <begin position="39"/>
        <end position="50"/>
    </location>
</feature>
<feature type="region of interest" description="Disordered" evidence="1">
    <location>
        <begin position="29"/>
        <end position="62"/>
    </location>
</feature>
<dbReference type="EMBL" id="JAAAUY010000473">
    <property type="protein sequence ID" value="KAF9329460.1"/>
    <property type="molecule type" value="Genomic_DNA"/>
</dbReference>
<gene>
    <name evidence="2" type="ORF">BG006_007465</name>
</gene>
<reference evidence="2" key="1">
    <citation type="journal article" date="2020" name="Fungal Divers.">
        <title>Resolving the Mortierellaceae phylogeny through synthesis of multi-gene phylogenetics and phylogenomics.</title>
        <authorList>
            <person name="Vandepol N."/>
            <person name="Liber J."/>
            <person name="Desiro A."/>
            <person name="Na H."/>
            <person name="Kennedy M."/>
            <person name="Barry K."/>
            <person name="Grigoriev I.V."/>
            <person name="Miller A.N."/>
            <person name="O'Donnell K."/>
            <person name="Stajich J.E."/>
            <person name="Bonito G."/>
        </authorList>
    </citation>
    <scope>NUCLEOTIDE SEQUENCE</scope>
    <source>
        <strain evidence="2">NVP1</strain>
    </source>
</reference>
<name>A0A9P5VKA9_9FUNG</name>
<dbReference type="AlphaFoldDB" id="A0A9P5VKA9"/>
<feature type="region of interest" description="Disordered" evidence="1">
    <location>
        <begin position="227"/>
        <end position="246"/>
    </location>
</feature>
<organism evidence="2 3">
    <name type="scientific">Podila minutissima</name>
    <dbReference type="NCBI Taxonomy" id="64525"/>
    <lineage>
        <taxon>Eukaryota</taxon>
        <taxon>Fungi</taxon>
        <taxon>Fungi incertae sedis</taxon>
        <taxon>Mucoromycota</taxon>
        <taxon>Mortierellomycotina</taxon>
        <taxon>Mortierellomycetes</taxon>
        <taxon>Mortierellales</taxon>
        <taxon>Mortierellaceae</taxon>
        <taxon>Podila</taxon>
    </lineage>
</organism>
<protein>
    <submittedName>
        <fullName evidence="2">Uncharacterized protein</fullName>
    </submittedName>
</protein>